<dbReference type="AlphaFoldDB" id="B6JYX8"/>
<dbReference type="EMBL" id="KE651168">
    <property type="protein sequence ID" value="EEB06746.1"/>
    <property type="molecule type" value="Genomic_DNA"/>
</dbReference>
<accession>B6JYX8</accession>
<evidence type="ECO:0000313" key="2">
    <source>
        <dbReference type="Proteomes" id="UP000001744"/>
    </source>
</evidence>
<gene>
    <name evidence="1" type="ORF">SJAG_01800</name>
</gene>
<dbReference type="RefSeq" id="XP_002173039.1">
    <property type="nucleotide sequence ID" value="XM_002173003.2"/>
</dbReference>
<name>B6JYX8_SCHJY</name>
<dbReference type="JaponicusDB" id="SJAG_01800"/>
<evidence type="ECO:0000313" key="1">
    <source>
        <dbReference type="EMBL" id="EEB06746.1"/>
    </source>
</evidence>
<dbReference type="GeneID" id="7048228"/>
<sequence>MTEDELEPTEKIILEELQLTLQRCTIIKNKLEEAIRCTTIEDVETRSKLLSTISSRMTAFLTQPEHVQRNKL</sequence>
<dbReference type="VEuPathDB" id="FungiDB:SJAG_01800"/>
<keyword evidence="2" id="KW-1185">Reference proteome</keyword>
<dbReference type="Proteomes" id="UP000001744">
    <property type="component" value="Unassembled WGS sequence"/>
</dbReference>
<dbReference type="HOGENOM" id="CLU_2723633_0_0_1"/>
<reference evidence="1 2" key="1">
    <citation type="journal article" date="2011" name="Science">
        <title>Comparative functional genomics of the fission yeasts.</title>
        <authorList>
            <person name="Rhind N."/>
            <person name="Chen Z."/>
            <person name="Yassour M."/>
            <person name="Thompson D.A."/>
            <person name="Haas B.J."/>
            <person name="Habib N."/>
            <person name="Wapinski I."/>
            <person name="Roy S."/>
            <person name="Lin M.F."/>
            <person name="Heiman D.I."/>
            <person name="Young S.K."/>
            <person name="Furuya K."/>
            <person name="Guo Y."/>
            <person name="Pidoux A."/>
            <person name="Chen H.M."/>
            <person name="Robbertse B."/>
            <person name="Goldberg J.M."/>
            <person name="Aoki K."/>
            <person name="Bayne E.H."/>
            <person name="Berlin A.M."/>
            <person name="Desjardins C.A."/>
            <person name="Dobbs E."/>
            <person name="Dukaj L."/>
            <person name="Fan L."/>
            <person name="FitzGerald M.G."/>
            <person name="French C."/>
            <person name="Gujja S."/>
            <person name="Hansen K."/>
            <person name="Keifenheim D."/>
            <person name="Levin J.Z."/>
            <person name="Mosher R.A."/>
            <person name="Mueller C.A."/>
            <person name="Pfiffner J."/>
            <person name="Priest M."/>
            <person name="Russ C."/>
            <person name="Smialowska A."/>
            <person name="Swoboda P."/>
            <person name="Sykes S.M."/>
            <person name="Vaughn M."/>
            <person name="Vengrova S."/>
            <person name="Yoder R."/>
            <person name="Zeng Q."/>
            <person name="Allshire R."/>
            <person name="Baulcombe D."/>
            <person name="Birren B.W."/>
            <person name="Brown W."/>
            <person name="Ekwall K."/>
            <person name="Kellis M."/>
            <person name="Leatherwood J."/>
            <person name="Levin H."/>
            <person name="Margalit H."/>
            <person name="Martienssen R."/>
            <person name="Nieduszynski C.A."/>
            <person name="Spatafora J.W."/>
            <person name="Friedman N."/>
            <person name="Dalgaard J.Z."/>
            <person name="Baumann P."/>
            <person name="Niki H."/>
            <person name="Regev A."/>
            <person name="Nusbaum C."/>
        </authorList>
    </citation>
    <scope>NUCLEOTIDE SEQUENCE [LARGE SCALE GENOMIC DNA]</scope>
    <source>
        <strain evidence="2">yFS275 / FY16936</strain>
    </source>
</reference>
<organism evidence="1 2">
    <name type="scientific">Schizosaccharomyces japonicus (strain yFS275 / FY16936)</name>
    <name type="common">Fission yeast</name>
    <dbReference type="NCBI Taxonomy" id="402676"/>
    <lineage>
        <taxon>Eukaryota</taxon>
        <taxon>Fungi</taxon>
        <taxon>Dikarya</taxon>
        <taxon>Ascomycota</taxon>
        <taxon>Taphrinomycotina</taxon>
        <taxon>Schizosaccharomycetes</taxon>
        <taxon>Schizosaccharomycetales</taxon>
        <taxon>Schizosaccharomycetaceae</taxon>
        <taxon>Schizosaccharomyces</taxon>
    </lineage>
</organism>
<protein>
    <submittedName>
        <fullName evidence="1">Uncharacterized protein</fullName>
    </submittedName>
</protein>
<proteinExistence type="predicted"/>